<evidence type="ECO:0000256" key="1">
    <source>
        <dbReference type="ARBA" id="ARBA00022679"/>
    </source>
</evidence>
<keyword evidence="2" id="KW-0479">Metal-binding</keyword>
<evidence type="ECO:0000256" key="2">
    <source>
        <dbReference type="ARBA" id="ARBA00022723"/>
    </source>
</evidence>
<dbReference type="InterPro" id="IPR012001">
    <property type="entry name" value="Thiamin_PyroP_enz_TPP-bd_dom"/>
</dbReference>
<dbReference type="RefSeq" id="WP_003864881.1">
    <property type="nucleotide sequence ID" value="NZ_DS996842.1"/>
</dbReference>
<dbReference type="Proteomes" id="UP000004315">
    <property type="component" value="Unassembled WGS sequence"/>
</dbReference>
<dbReference type="InterPro" id="IPR004433">
    <property type="entry name" value="MenaQ_synth_MenD"/>
</dbReference>
<dbReference type="PIRSF" id="PIRSF004983">
    <property type="entry name" value="MenD"/>
    <property type="match status" value="1"/>
</dbReference>
<dbReference type="PANTHER" id="PTHR42916:SF1">
    <property type="entry name" value="PROTEIN PHYLLO, CHLOROPLASTIC"/>
    <property type="match status" value="1"/>
</dbReference>
<sequence>MEYTNNNNIEIVVRLLKENNISDIVISPGGTNIPFIKKLQDDEFFNCFSVVDERSAAYIAIGVYLQRHKPVVILCTSAQATRNYIPALTEAYYKRVPILALTMEKHSRFKYQEYMQAPDQTSLPKDSVKKSFELPFVSDINDYYHSLRIANEALIELTRNGTGPVQLCVPWLDFPLVDIEPEFRTIKYYKTNEIVNEDLANKKILVVIGEHIPFNEVEVNAINSFCEKTNTIIYTNHLSNFSNEYTVKANHLLLCSEIEELNEIKPEVIISIGGQTGDYPFYLAFSKNVLTGIEHWRVNEDGKVIDTYDKLTRVYQGTIIEFFTSVHSFCQDHSYYGLWKTKIGKIKNDFKVPFSNVSIAQHMHDKLPEESIIQFSILNSLRVWNMFHLNPSIECYSNVGAFGIDGGMSTLIGQSMVTDKLCFMVIGDLAFFYDMNVLSVRHIKSNVRILLINNNGGIEFKLHGENKKDQDRFIAAANYHGSAKGWAETCGFEYIYAHNMKEFIEQSDKFLSNSEKPILFEAFVTDEDESDAYQTLVRENKPKNAKDTLKGALKSVLGDKAFKILKDTIKG</sequence>
<dbReference type="Gene3D" id="3.40.50.970">
    <property type="match status" value="2"/>
</dbReference>
<dbReference type="PANTHER" id="PTHR42916">
    <property type="entry name" value="2-SUCCINYL-5-ENOLPYRUVYL-6-HYDROXY-3-CYCLOHEXENE-1-CARBOXYLATE SYNTHASE"/>
    <property type="match status" value="1"/>
</dbReference>
<evidence type="ECO:0000256" key="5">
    <source>
        <dbReference type="ARBA" id="ARBA00023211"/>
    </source>
</evidence>
<dbReference type="Pfam" id="PF02776">
    <property type="entry name" value="TPP_enzyme_N"/>
    <property type="match status" value="1"/>
</dbReference>
<dbReference type="InterPro" id="IPR029061">
    <property type="entry name" value="THDP-binding"/>
</dbReference>
<accession>B7CA68</accession>
<dbReference type="OrthoDB" id="9791859at2"/>
<dbReference type="GO" id="GO:0070204">
    <property type="term" value="F:2-succinyl-5-enolpyruvyl-6-hydroxy-3-cyclohexene-1-carboxylic-acid synthase activity"/>
    <property type="evidence" value="ECO:0007669"/>
    <property type="project" value="InterPro"/>
</dbReference>
<dbReference type="GO" id="GO:0030976">
    <property type="term" value="F:thiamine pyrophosphate binding"/>
    <property type="evidence" value="ECO:0007669"/>
    <property type="project" value="InterPro"/>
</dbReference>
<dbReference type="SUPFAM" id="SSF52518">
    <property type="entry name" value="Thiamin diphosphate-binding fold (THDP-binding)"/>
    <property type="match status" value="2"/>
</dbReference>
<name>B7CA68_9FIRM</name>
<organism evidence="7 8">
    <name type="scientific">Holdemanella biformis DSM 3989</name>
    <dbReference type="NCBI Taxonomy" id="518637"/>
    <lineage>
        <taxon>Bacteria</taxon>
        <taxon>Bacillati</taxon>
        <taxon>Bacillota</taxon>
        <taxon>Erysipelotrichia</taxon>
        <taxon>Erysipelotrichales</taxon>
        <taxon>Erysipelotrichaceae</taxon>
        <taxon>Holdemanella</taxon>
    </lineage>
</organism>
<protein>
    <submittedName>
        <fullName evidence="7">Thiamine pyrophosphate enzyme, N-terminal TPP binding domain protein</fullName>
    </submittedName>
</protein>
<dbReference type="eggNOG" id="COG1165">
    <property type="taxonomic scope" value="Bacteria"/>
</dbReference>
<reference evidence="7 8" key="1">
    <citation type="submission" date="2008-11" db="EMBL/GenBank/DDBJ databases">
        <title>Draft genome sequence of Eubacterium biforme (DSM 3989).</title>
        <authorList>
            <person name="Sudarsanam P."/>
            <person name="Ley R."/>
            <person name="Guruge J."/>
            <person name="Turnbaugh P.J."/>
            <person name="Mahowald M."/>
            <person name="Liep D."/>
            <person name="Gordon J."/>
        </authorList>
    </citation>
    <scope>NUCLEOTIDE SEQUENCE [LARGE SCALE GENOMIC DNA]</scope>
    <source>
        <strain evidence="7 8">DSM 3989</strain>
    </source>
</reference>
<evidence type="ECO:0000256" key="4">
    <source>
        <dbReference type="ARBA" id="ARBA00023052"/>
    </source>
</evidence>
<dbReference type="EMBL" id="ABYT01000062">
    <property type="protein sequence ID" value="EEC90348.1"/>
    <property type="molecule type" value="Genomic_DNA"/>
</dbReference>
<gene>
    <name evidence="7" type="ORF">EUBIFOR_01089</name>
</gene>
<proteinExistence type="predicted"/>
<keyword evidence="5" id="KW-0464">Manganese</keyword>
<keyword evidence="4" id="KW-0786">Thiamine pyrophosphate</keyword>
<dbReference type="CDD" id="cd07037">
    <property type="entry name" value="TPP_PYR_MenD"/>
    <property type="match status" value="1"/>
</dbReference>
<feature type="domain" description="Thiamine pyrophosphate enzyme N-terminal TPP-binding" evidence="6">
    <location>
        <begin position="10"/>
        <end position="122"/>
    </location>
</feature>
<evidence type="ECO:0000259" key="6">
    <source>
        <dbReference type="Pfam" id="PF02776"/>
    </source>
</evidence>
<dbReference type="STRING" id="518637.EUBIFOR_01089"/>
<dbReference type="AlphaFoldDB" id="B7CA68"/>
<keyword evidence="1" id="KW-0808">Transferase</keyword>
<evidence type="ECO:0000313" key="7">
    <source>
        <dbReference type="EMBL" id="EEC90348.1"/>
    </source>
</evidence>
<dbReference type="HOGENOM" id="CLU_006051_3_0_9"/>
<evidence type="ECO:0000256" key="3">
    <source>
        <dbReference type="ARBA" id="ARBA00022842"/>
    </source>
</evidence>
<keyword evidence="8" id="KW-1185">Reference proteome</keyword>
<dbReference type="Gene3D" id="3.40.50.1220">
    <property type="entry name" value="TPP-binding domain"/>
    <property type="match status" value="1"/>
</dbReference>
<dbReference type="GO" id="GO:0046872">
    <property type="term" value="F:metal ion binding"/>
    <property type="evidence" value="ECO:0007669"/>
    <property type="project" value="UniProtKB-KW"/>
</dbReference>
<keyword evidence="3" id="KW-0460">Magnesium</keyword>
<comment type="caution">
    <text evidence="7">The sequence shown here is derived from an EMBL/GenBank/DDBJ whole genome shotgun (WGS) entry which is preliminary data.</text>
</comment>
<dbReference type="GO" id="GO:0009234">
    <property type="term" value="P:menaquinone biosynthetic process"/>
    <property type="evidence" value="ECO:0007669"/>
    <property type="project" value="InterPro"/>
</dbReference>
<evidence type="ECO:0000313" key="8">
    <source>
        <dbReference type="Proteomes" id="UP000004315"/>
    </source>
</evidence>